<proteinExistence type="predicted"/>
<protein>
    <submittedName>
        <fullName evidence="3">Right-handed parallel beta-helix repeat-containing protein</fullName>
    </submittedName>
</protein>
<evidence type="ECO:0000313" key="3">
    <source>
        <dbReference type="EMBL" id="MDI4646508.1"/>
    </source>
</evidence>
<comment type="caution">
    <text evidence="3">The sequence shown here is derived from an EMBL/GenBank/DDBJ whole genome shotgun (WGS) entry which is preliminary data.</text>
</comment>
<gene>
    <name evidence="3" type="ORF">KB449_16130</name>
</gene>
<keyword evidence="1" id="KW-0732">Signal</keyword>
<dbReference type="RefSeq" id="WP_282909354.1">
    <property type="nucleotide sequence ID" value="NZ_JAGRPV010000001.1"/>
</dbReference>
<dbReference type="InterPro" id="IPR003961">
    <property type="entry name" value="FN3_dom"/>
</dbReference>
<evidence type="ECO:0000259" key="2">
    <source>
        <dbReference type="PROSITE" id="PS50853"/>
    </source>
</evidence>
<feature type="domain" description="Fibronectin type-III" evidence="2">
    <location>
        <begin position="492"/>
        <end position="592"/>
    </location>
</feature>
<dbReference type="Proteomes" id="UP001161691">
    <property type="component" value="Unassembled WGS sequence"/>
</dbReference>
<dbReference type="InterPro" id="IPR013783">
    <property type="entry name" value="Ig-like_fold"/>
</dbReference>
<dbReference type="InterPro" id="IPR012334">
    <property type="entry name" value="Pectin_lyas_fold"/>
</dbReference>
<dbReference type="SMART" id="SM00710">
    <property type="entry name" value="PbH1"/>
    <property type="match status" value="7"/>
</dbReference>
<dbReference type="Pfam" id="PF06439">
    <property type="entry name" value="3keto-disac_hyd"/>
    <property type="match status" value="1"/>
</dbReference>
<dbReference type="Gene3D" id="2.160.20.10">
    <property type="entry name" value="Single-stranded right-handed beta-helix, Pectin lyase-like"/>
    <property type="match status" value="1"/>
</dbReference>
<feature type="signal peptide" evidence="1">
    <location>
        <begin position="1"/>
        <end position="27"/>
    </location>
</feature>
<accession>A0ABT6TJU0</accession>
<dbReference type="Gene3D" id="2.60.40.10">
    <property type="entry name" value="Immunoglobulins"/>
    <property type="match status" value="1"/>
</dbReference>
<dbReference type="Gene3D" id="2.60.120.560">
    <property type="entry name" value="Exo-inulinase, domain 1"/>
    <property type="match status" value="1"/>
</dbReference>
<reference evidence="3" key="1">
    <citation type="submission" date="2023-04" db="EMBL/GenBank/DDBJ databases">
        <title>Comparative genomic analysis of Cohnella hashimotonis sp. nov., isolated from the International Space Station.</title>
        <authorList>
            <person name="Venkateswaran K."/>
            <person name="Simpson A."/>
        </authorList>
    </citation>
    <scope>NUCLEOTIDE SEQUENCE</scope>
    <source>
        <strain evidence="3">F6_2S_P_1</strain>
    </source>
</reference>
<dbReference type="InterPro" id="IPR036116">
    <property type="entry name" value="FN3_sf"/>
</dbReference>
<name>A0ABT6TJU0_9BACL</name>
<dbReference type="InterPro" id="IPR011050">
    <property type="entry name" value="Pectin_lyase_fold/virulence"/>
</dbReference>
<organism evidence="3 4">
    <name type="scientific">Cohnella hashimotonis</name>
    <dbReference type="NCBI Taxonomy" id="2826895"/>
    <lineage>
        <taxon>Bacteria</taxon>
        <taxon>Bacillati</taxon>
        <taxon>Bacillota</taxon>
        <taxon>Bacilli</taxon>
        <taxon>Bacillales</taxon>
        <taxon>Paenibacillaceae</taxon>
        <taxon>Cohnella</taxon>
    </lineage>
</organism>
<evidence type="ECO:0000313" key="4">
    <source>
        <dbReference type="Proteomes" id="UP001161691"/>
    </source>
</evidence>
<dbReference type="EMBL" id="JAGRPV010000001">
    <property type="protein sequence ID" value="MDI4646508.1"/>
    <property type="molecule type" value="Genomic_DNA"/>
</dbReference>
<dbReference type="InterPro" id="IPR010496">
    <property type="entry name" value="AL/BT2_dom"/>
</dbReference>
<feature type="chain" id="PRO_5046902387" evidence="1">
    <location>
        <begin position="28"/>
        <end position="931"/>
    </location>
</feature>
<keyword evidence="4" id="KW-1185">Reference proteome</keyword>
<dbReference type="SUPFAM" id="SSF51126">
    <property type="entry name" value="Pectin lyase-like"/>
    <property type="match status" value="2"/>
</dbReference>
<sequence>MLQRYGLILLSLALVCSSFFSSEKSYASTATTYYVSFSSGSDSNNGTSSASPWKTLDKVSTFTFNPGDQILLKSGDTWNENIYLHGSGTSLQPIMISSYGSGNKPLIRSSAQAVVSLQNEGGWIISGLDIECTTTNPLVNSQPINRGIVVSYNSEGTWSNLVIEGNRVRGPGINSNSEGILISAEYPTGKHNEVARNIVIRDNEIYNLGWRAIGTGGWDTALSDNLKSSALFYNVKVLNNTAYQLGNQGIVIGNSNHGSIKWNVVHDGGQYTGTGVTWGPGGIWPVASSYMDVMFNEVYNMSDSNTGFDGSGLNIDWSNEYINLQYNYAHDNKGNGITTMANINSRITNNIVKGNRGESSIGVGQIAISDFTVDTGRYSGTKNLVVENNLIVVNKGNTSAINSSDSSTGDDWSGNIVRNNQIVLANGVAGTKSYVIGTGAGIDTINSNRIYSGSGTAFEASRFGTGYSSLAAWRTATGLDMDTVLSVLDTTAPTAPSGGAAAWNGGLNGISLNWSGATDSGSGLSHYNIYRSTSSSFVPSYRNMVGEAETASFVDKQELQSGTTYYYKIEAEDRNGNGSTGYATANATSGTVVVAPKKYDASKDFGIIAQGPVWEYEKGAGSTYTKLNGTYAPWRMWRDGTAYLGVGENVQAPDGNDAIRTWIAPEDGQIALNAASAIQIFNSGSGADGVRVKVMKNNTQIWPSSGWQTVVYGAPVSSPNMTLNVVKGDKIRFVANQNGNGLYDTVLWDPSVQYLQTNLLHDDFELGAAGRWSALSGSWSVVTDGASQKLKQTGNAAGLSTAGSASWSNYRMISDVKITSSGSGGGFANLIFRLKDANNKYFVYLSDTQGLAIKKTVAGVQTELASKAVAIGLNTTYHVEVVVSGNQIELYVDNILQLSAADGAVTFTKGQIGLETYQATVLFDNVQVIEL</sequence>
<dbReference type="InterPro" id="IPR006626">
    <property type="entry name" value="PbH1"/>
</dbReference>
<dbReference type="PROSITE" id="PS50853">
    <property type="entry name" value="FN3"/>
    <property type="match status" value="1"/>
</dbReference>
<evidence type="ECO:0000256" key="1">
    <source>
        <dbReference type="SAM" id="SignalP"/>
    </source>
</evidence>
<dbReference type="SUPFAM" id="SSF49265">
    <property type="entry name" value="Fibronectin type III"/>
    <property type="match status" value="1"/>
</dbReference>
<dbReference type="CDD" id="cd00063">
    <property type="entry name" value="FN3"/>
    <property type="match status" value="1"/>
</dbReference>